<keyword evidence="4" id="KW-1003">Cell membrane</keyword>
<evidence type="ECO:0000256" key="5">
    <source>
        <dbReference type="ARBA" id="ARBA00022692"/>
    </source>
</evidence>
<dbReference type="EMBL" id="CP003108">
    <property type="protein sequence ID" value="AET67191.1"/>
    <property type="molecule type" value="Genomic_DNA"/>
</dbReference>
<reference evidence="10" key="1">
    <citation type="submission" date="2011-11" db="EMBL/GenBank/DDBJ databases">
        <title>Complete sequence of Desulfosporosinus orientis DSM 765.</title>
        <authorList>
            <person name="Lucas S."/>
            <person name="Han J."/>
            <person name="Lapidus A."/>
            <person name="Cheng J.-F."/>
            <person name="Goodwin L."/>
            <person name="Pitluck S."/>
            <person name="Peters L."/>
            <person name="Ovchinnikova G."/>
            <person name="Teshima H."/>
            <person name="Detter J.C."/>
            <person name="Han C."/>
            <person name="Tapia R."/>
            <person name="Land M."/>
            <person name="Hauser L."/>
            <person name="Kyrpides N."/>
            <person name="Ivanova N."/>
            <person name="Pagani I."/>
            <person name="Pester M."/>
            <person name="Spring S."/>
            <person name="Ollivier B."/>
            <person name="Rattei T."/>
            <person name="Klenk H.-P."/>
            <person name="Wagner M."/>
            <person name="Loy A."/>
            <person name="Woyke T."/>
        </authorList>
    </citation>
    <scope>NUCLEOTIDE SEQUENCE [LARGE SCALE GENOMIC DNA]</scope>
    <source>
        <strain evidence="10">ATCC 19365 / DSM 765 / NCIMB 8382 / VKM B-1628</strain>
    </source>
</reference>
<protein>
    <submittedName>
        <fullName evidence="9">Tellurite resistance protein-like permease</fullName>
    </submittedName>
</protein>
<accession>G7WCZ6</accession>
<feature type="transmembrane region" description="Helical" evidence="8">
    <location>
        <begin position="188"/>
        <end position="215"/>
    </location>
</feature>
<dbReference type="OrthoDB" id="958273at2"/>
<feature type="transmembrane region" description="Helical" evidence="8">
    <location>
        <begin position="158"/>
        <end position="176"/>
    </location>
</feature>
<comment type="similarity">
    <text evidence="2">Belongs to the tellurite-resistance/dicarboxylate transporter (TDT) family.</text>
</comment>
<evidence type="ECO:0000313" key="9">
    <source>
        <dbReference type="EMBL" id="AET67191.1"/>
    </source>
</evidence>
<dbReference type="InterPro" id="IPR004695">
    <property type="entry name" value="SLAC1/Mae1/Ssu1/TehA"/>
</dbReference>
<feature type="transmembrane region" description="Helical" evidence="8">
    <location>
        <begin position="265"/>
        <end position="286"/>
    </location>
</feature>
<dbReference type="PANTHER" id="PTHR31686:SF1">
    <property type="entry name" value="SULFITE EFFLUX PUMP SSU1"/>
    <property type="match status" value="1"/>
</dbReference>
<dbReference type="PANTHER" id="PTHR31686">
    <property type="match status" value="1"/>
</dbReference>
<dbReference type="Proteomes" id="UP000006346">
    <property type="component" value="Chromosome"/>
</dbReference>
<feature type="transmembrane region" description="Helical" evidence="8">
    <location>
        <begin position="227"/>
        <end position="253"/>
    </location>
</feature>
<proteinExistence type="inferred from homology"/>
<dbReference type="Pfam" id="PF03595">
    <property type="entry name" value="SLAC1"/>
    <property type="match status" value="1"/>
</dbReference>
<dbReference type="InterPro" id="IPR051629">
    <property type="entry name" value="Sulfite_efflux_TDT"/>
</dbReference>
<dbReference type="STRING" id="768706.Desor_1540"/>
<feature type="transmembrane region" description="Helical" evidence="8">
    <location>
        <begin position="298"/>
        <end position="318"/>
    </location>
</feature>
<evidence type="ECO:0000256" key="2">
    <source>
        <dbReference type="ARBA" id="ARBA00008566"/>
    </source>
</evidence>
<sequence length="375" mass="41949">MNIPVSTNKFPELIKNFSPAWFAAVMGTGIFAVTSKYYAYYWLWLNNAAVFLWIINIIFFLVLIVPWTLRWLIFYDHALKDLKDPVKGQFYATLPIACLVMAADFLLLGSDYIGASLVMKIAQGLWIAGVVLSLGTAFIIPILNVLNKLTIEDINPAWFMPPVSLIVVPTAGAKLIPYWPQAFQRSLLILNYVSWGSGFFLFMLIAVICIYRFFVAPPLPGSLIPTIWIYLGPIGAGTMSILNLGSVSAPFLGSMVTPVLNLFALLYWCFGFWWLITAGVITIIYIHKKNLPYALSWWAFTFPLGAYTGATYLISIIVQSEAVRLFGFLCYWLLAFCWLMVFSHTIIHIIGPGTKGTIMSGDDTLQGRVSPKTQS</sequence>
<dbReference type="Gene3D" id="1.50.10.150">
    <property type="entry name" value="Voltage-dependent anion channel"/>
    <property type="match status" value="1"/>
</dbReference>
<organism evidence="9 10">
    <name type="scientific">Desulfosporosinus orientis (strain ATCC 19365 / DSM 765 / NCIMB 8382 / VKM B-1628 / Singapore I)</name>
    <name type="common">Desulfotomaculum orientis</name>
    <dbReference type="NCBI Taxonomy" id="768706"/>
    <lineage>
        <taxon>Bacteria</taxon>
        <taxon>Bacillati</taxon>
        <taxon>Bacillota</taxon>
        <taxon>Clostridia</taxon>
        <taxon>Eubacteriales</taxon>
        <taxon>Desulfitobacteriaceae</taxon>
        <taxon>Desulfosporosinus</taxon>
    </lineage>
</organism>
<dbReference type="HOGENOM" id="CLU_030057_6_4_9"/>
<feature type="transmembrane region" description="Helical" evidence="8">
    <location>
        <begin position="20"/>
        <end position="38"/>
    </location>
</feature>
<dbReference type="eggNOG" id="COG1275">
    <property type="taxonomic scope" value="Bacteria"/>
</dbReference>
<evidence type="ECO:0000256" key="7">
    <source>
        <dbReference type="ARBA" id="ARBA00023136"/>
    </source>
</evidence>
<evidence type="ECO:0000256" key="8">
    <source>
        <dbReference type="SAM" id="Phobius"/>
    </source>
</evidence>
<evidence type="ECO:0000256" key="4">
    <source>
        <dbReference type="ARBA" id="ARBA00022475"/>
    </source>
</evidence>
<dbReference type="GO" id="GO:0005886">
    <property type="term" value="C:plasma membrane"/>
    <property type="evidence" value="ECO:0007669"/>
    <property type="project" value="UniProtKB-SubCell"/>
</dbReference>
<keyword evidence="10" id="KW-1185">Reference proteome</keyword>
<feature type="transmembrane region" description="Helical" evidence="8">
    <location>
        <begin position="89"/>
        <end position="113"/>
    </location>
</feature>
<evidence type="ECO:0000256" key="3">
    <source>
        <dbReference type="ARBA" id="ARBA00022448"/>
    </source>
</evidence>
<feature type="transmembrane region" description="Helical" evidence="8">
    <location>
        <begin position="125"/>
        <end position="146"/>
    </location>
</feature>
<dbReference type="CDD" id="cd09321">
    <property type="entry name" value="TDT_like_3"/>
    <property type="match status" value="1"/>
</dbReference>
<dbReference type="RefSeq" id="WP_014184010.1">
    <property type="nucleotide sequence ID" value="NC_016584.1"/>
</dbReference>
<dbReference type="KEGG" id="dor:Desor_1540"/>
<dbReference type="AlphaFoldDB" id="G7WCZ6"/>
<name>G7WCZ6_DESOD</name>
<keyword evidence="6 8" id="KW-1133">Transmembrane helix</keyword>
<evidence type="ECO:0000256" key="1">
    <source>
        <dbReference type="ARBA" id="ARBA00004651"/>
    </source>
</evidence>
<comment type="subcellular location">
    <subcellularLocation>
        <location evidence="1">Cell membrane</location>
        <topology evidence="1">Multi-pass membrane protein</topology>
    </subcellularLocation>
</comment>
<keyword evidence="5 8" id="KW-0812">Transmembrane</keyword>
<dbReference type="InterPro" id="IPR038665">
    <property type="entry name" value="Voltage-dep_anion_channel_sf"/>
</dbReference>
<evidence type="ECO:0000256" key="6">
    <source>
        <dbReference type="ARBA" id="ARBA00022989"/>
    </source>
</evidence>
<gene>
    <name evidence="9" type="ordered locus">Desor_1540</name>
</gene>
<dbReference type="PATRIC" id="fig|768706.3.peg.1524"/>
<feature type="transmembrane region" description="Helical" evidence="8">
    <location>
        <begin position="50"/>
        <end position="69"/>
    </location>
</feature>
<reference evidence="9 10" key="2">
    <citation type="journal article" date="2012" name="J. Bacteriol.">
        <title>Complete genome sequences of Desulfosporosinus orientis DSM765T, Desulfosporosinus youngiae DSM17734T, Desulfosporosinus meridiei DSM13257T, and Desulfosporosinus acidiphilus DSM22704T.</title>
        <authorList>
            <person name="Pester M."/>
            <person name="Brambilla E."/>
            <person name="Alazard D."/>
            <person name="Rattei T."/>
            <person name="Weinmaier T."/>
            <person name="Han J."/>
            <person name="Lucas S."/>
            <person name="Lapidus A."/>
            <person name="Cheng J.F."/>
            <person name="Goodwin L."/>
            <person name="Pitluck S."/>
            <person name="Peters L."/>
            <person name="Ovchinnikova G."/>
            <person name="Teshima H."/>
            <person name="Detter J.C."/>
            <person name="Han C.S."/>
            <person name="Tapia R."/>
            <person name="Land M.L."/>
            <person name="Hauser L."/>
            <person name="Kyrpides N.C."/>
            <person name="Ivanova N.N."/>
            <person name="Pagani I."/>
            <person name="Huntmann M."/>
            <person name="Wei C.L."/>
            <person name="Davenport K.W."/>
            <person name="Daligault H."/>
            <person name="Chain P.S."/>
            <person name="Chen A."/>
            <person name="Mavromatis K."/>
            <person name="Markowitz V."/>
            <person name="Szeto E."/>
            <person name="Mikhailova N."/>
            <person name="Pati A."/>
            <person name="Wagner M."/>
            <person name="Woyke T."/>
            <person name="Ollivier B."/>
            <person name="Klenk H.P."/>
            <person name="Spring S."/>
            <person name="Loy A."/>
        </authorList>
    </citation>
    <scope>NUCLEOTIDE SEQUENCE [LARGE SCALE GENOMIC DNA]</scope>
    <source>
        <strain evidence="10">ATCC 19365 / DSM 765 / NCIMB 8382 / VKM B-1628</strain>
    </source>
</reference>
<dbReference type="GO" id="GO:0000319">
    <property type="term" value="F:sulfite transmembrane transporter activity"/>
    <property type="evidence" value="ECO:0007669"/>
    <property type="project" value="TreeGrafter"/>
</dbReference>
<keyword evidence="7 8" id="KW-0472">Membrane</keyword>
<keyword evidence="3" id="KW-0813">Transport</keyword>
<feature type="transmembrane region" description="Helical" evidence="8">
    <location>
        <begin position="325"/>
        <end position="350"/>
    </location>
</feature>
<evidence type="ECO:0000313" key="10">
    <source>
        <dbReference type="Proteomes" id="UP000006346"/>
    </source>
</evidence>